<feature type="disulfide bond" evidence="11">
    <location>
        <begin position="214"/>
        <end position="221"/>
    </location>
</feature>
<dbReference type="AlphaFoldDB" id="A0A5N5D8Z1"/>
<feature type="active site" evidence="10">
    <location>
        <position position="218"/>
    </location>
</feature>
<reference evidence="14" key="2">
    <citation type="journal article" date="2018" name="DNA Res.">
        <title>Comparative genome and transcriptome analyses reveal adaptations to opportunistic infections in woody plant degrading pathogens of Botryosphaeriaceae.</title>
        <authorList>
            <person name="Yan J.Y."/>
            <person name="Zhao W.S."/>
            <person name="Chen Z."/>
            <person name="Xing Q.K."/>
            <person name="Zhang W."/>
            <person name="Chethana K.W.T."/>
            <person name="Xue M.F."/>
            <person name="Xu J.P."/>
            <person name="Phillips A.J.L."/>
            <person name="Wang Y."/>
            <person name="Liu J.H."/>
            <person name="Liu M."/>
            <person name="Zhou Y."/>
            <person name="Jayawardena R.S."/>
            <person name="Manawasinghe I.S."/>
            <person name="Huang J.B."/>
            <person name="Qiao G.H."/>
            <person name="Fu C.Y."/>
            <person name="Guo F.F."/>
            <person name="Dissanayake A.J."/>
            <person name="Peng Y.L."/>
            <person name="Hyde K.D."/>
            <person name="Li X.H."/>
        </authorList>
    </citation>
    <scope>NUCLEOTIDE SEQUENCE</scope>
    <source>
        <strain evidence="14">CSS-01s</strain>
    </source>
</reference>
<feature type="signal peptide" evidence="12">
    <location>
        <begin position="1"/>
        <end position="17"/>
    </location>
</feature>
<dbReference type="Proteomes" id="UP000627934">
    <property type="component" value="Unassembled WGS sequence"/>
</dbReference>
<dbReference type="InterPro" id="IPR000675">
    <property type="entry name" value="Cutinase/axe"/>
</dbReference>
<dbReference type="PRINTS" id="PR00129">
    <property type="entry name" value="CUTINASE"/>
</dbReference>
<keyword evidence="4 12" id="KW-0719">Serine esterase</keyword>
<sequence length="251" mass="26692">MKISTFIPIFATSTVLAVPTFGHASHLDVEKFVARISEMFPGNITVSDSTPGLVQSWKNLSAEFHLNTEEDAVATDRKCSDITVVFARGTTEVSNVGVLVGPPFLDALRQRAGRWVSVAMQGVEYAANMTGYAMGGDPDGSQRMADYVEEAITACPQTKLVISGYSQGAQLTHNAAKLLPANVTSKISSAVTFGDPYLSEPFQGMSNATALKLCNEGDGVCQAGATIGLQHLVYARRVAEAADFVMSRAGY</sequence>
<accession>A0A5N5D8Z1</accession>
<dbReference type="InterPro" id="IPR029058">
    <property type="entry name" value="AB_hydrolase_fold"/>
</dbReference>
<dbReference type="PANTHER" id="PTHR48250">
    <property type="entry name" value="CUTINASE 2-RELATED"/>
    <property type="match status" value="1"/>
</dbReference>
<evidence type="ECO:0000256" key="3">
    <source>
        <dbReference type="ARBA" id="ARBA00013095"/>
    </source>
</evidence>
<protein>
    <recommendedName>
        <fullName evidence="3 12">Cutinase</fullName>
        <ecNumber evidence="3 12">3.1.1.74</ecNumber>
    </recommendedName>
</protein>
<evidence type="ECO:0000256" key="4">
    <source>
        <dbReference type="ARBA" id="ARBA00022487"/>
    </source>
</evidence>
<dbReference type="Pfam" id="PF01083">
    <property type="entry name" value="Cutinase"/>
    <property type="match status" value="1"/>
</dbReference>
<keyword evidence="5 12" id="KW-0964">Secreted</keyword>
<dbReference type="PROSITE" id="PS00155">
    <property type="entry name" value="CUTINASE_1"/>
    <property type="match status" value="1"/>
</dbReference>
<evidence type="ECO:0000256" key="8">
    <source>
        <dbReference type="ARBA" id="ARBA00023157"/>
    </source>
</evidence>
<evidence type="ECO:0000256" key="6">
    <source>
        <dbReference type="ARBA" id="ARBA00022729"/>
    </source>
</evidence>
<name>A0A5N5D8Z1_9PEZI</name>
<comment type="caution">
    <text evidence="13">The sequence shown here is derived from an EMBL/GenBank/DDBJ whole genome shotgun (WGS) entry which is preliminary data.</text>
</comment>
<dbReference type="Gene3D" id="3.40.50.1820">
    <property type="entry name" value="alpha/beta hydrolase"/>
    <property type="match status" value="1"/>
</dbReference>
<dbReference type="EMBL" id="VCHE01000053">
    <property type="protein sequence ID" value="KAB2573734.1"/>
    <property type="molecule type" value="Genomic_DNA"/>
</dbReference>
<dbReference type="GO" id="GO:0005576">
    <property type="term" value="C:extracellular region"/>
    <property type="evidence" value="ECO:0007669"/>
    <property type="project" value="UniProtKB-SubCell"/>
</dbReference>
<organism evidence="13 15">
    <name type="scientific">Lasiodiplodia theobromae</name>
    <dbReference type="NCBI Taxonomy" id="45133"/>
    <lineage>
        <taxon>Eukaryota</taxon>
        <taxon>Fungi</taxon>
        <taxon>Dikarya</taxon>
        <taxon>Ascomycota</taxon>
        <taxon>Pezizomycotina</taxon>
        <taxon>Dothideomycetes</taxon>
        <taxon>Dothideomycetes incertae sedis</taxon>
        <taxon>Botryosphaeriales</taxon>
        <taxon>Botryosphaeriaceae</taxon>
        <taxon>Lasiodiplodia</taxon>
    </lineage>
</organism>
<dbReference type="SMR" id="A0A5N5D8Z1"/>
<reference evidence="13 15" key="3">
    <citation type="journal article" date="2019" name="Sci. Rep.">
        <title>A multi-omics analysis of the grapevine pathogen Lasiodiplodia theobromae reveals that temperature affects the expression of virulence- and pathogenicity-related genes.</title>
        <authorList>
            <person name="Felix C."/>
            <person name="Meneses R."/>
            <person name="Goncalves M.F.M."/>
            <person name="Tilleman L."/>
            <person name="Duarte A.S."/>
            <person name="Jorrin-Novo J.V."/>
            <person name="Van de Peer Y."/>
            <person name="Deforce D."/>
            <person name="Van Nieuwerburgh F."/>
            <person name="Esteves A.C."/>
            <person name="Alves A."/>
        </authorList>
    </citation>
    <scope>NUCLEOTIDE SEQUENCE [LARGE SCALE GENOMIC DNA]</scope>
    <source>
        <strain evidence="13 15">LA-SOL3</strain>
    </source>
</reference>
<dbReference type="SMART" id="SM01110">
    <property type="entry name" value="Cutinase"/>
    <property type="match status" value="1"/>
</dbReference>
<keyword evidence="15" id="KW-1185">Reference proteome</keyword>
<dbReference type="InterPro" id="IPR043580">
    <property type="entry name" value="CUTINASE_1"/>
</dbReference>
<keyword evidence="6 12" id="KW-0732">Signal</keyword>
<dbReference type="EC" id="3.1.1.74" evidence="3 12"/>
<evidence type="ECO:0000256" key="2">
    <source>
        <dbReference type="ARBA" id="ARBA00007534"/>
    </source>
</evidence>
<keyword evidence="8 11" id="KW-1015">Disulfide bond</keyword>
<keyword evidence="7 12" id="KW-0378">Hydrolase</keyword>
<dbReference type="InterPro" id="IPR011150">
    <property type="entry name" value="Cutinase_monf"/>
</dbReference>
<evidence type="ECO:0000256" key="12">
    <source>
        <dbReference type="RuleBase" id="RU361263"/>
    </source>
</evidence>
<evidence type="ECO:0000313" key="13">
    <source>
        <dbReference type="EMBL" id="KAB2573734.1"/>
    </source>
</evidence>
<dbReference type="EMBL" id="MDYX01000041">
    <property type="protein sequence ID" value="KAF9630642.1"/>
    <property type="molecule type" value="Genomic_DNA"/>
</dbReference>
<feature type="disulfide bond" evidence="11">
    <location>
        <begin position="79"/>
        <end position="155"/>
    </location>
</feature>
<evidence type="ECO:0000256" key="10">
    <source>
        <dbReference type="PIRSR" id="PIRSR611150-1"/>
    </source>
</evidence>
<gene>
    <name evidence="13" type="primary">cutA_2</name>
    <name evidence="14" type="ORF">BFW01_g1204</name>
    <name evidence="13" type="ORF">DBV05_g7579</name>
</gene>
<evidence type="ECO:0000256" key="1">
    <source>
        <dbReference type="ARBA" id="ARBA00004613"/>
    </source>
</evidence>
<comment type="similarity">
    <text evidence="2 12">Belongs to the cutinase family.</text>
</comment>
<feature type="chain" id="PRO_5034159214" description="Cutinase" evidence="12">
    <location>
        <begin position="18"/>
        <end position="251"/>
    </location>
</feature>
<dbReference type="SUPFAM" id="SSF53474">
    <property type="entry name" value="alpha/beta-Hydrolases"/>
    <property type="match status" value="1"/>
</dbReference>
<feature type="active site" description="Nucleophile" evidence="10">
    <location>
        <position position="166"/>
    </location>
</feature>
<proteinExistence type="inferred from homology"/>
<evidence type="ECO:0000256" key="7">
    <source>
        <dbReference type="ARBA" id="ARBA00022801"/>
    </source>
</evidence>
<evidence type="ECO:0000256" key="5">
    <source>
        <dbReference type="ARBA" id="ARBA00022525"/>
    </source>
</evidence>
<comment type="catalytic activity">
    <reaction evidence="9 12">
        <text>cutin + H2O = cutin monomers.</text>
        <dbReference type="EC" id="3.1.1.74"/>
    </reaction>
</comment>
<comment type="function">
    <text evidence="12">Catalyzes the hydrolysis of complex carboxylic polyesters found in the cell wall of plants. Degrades cutin, a macromolecule that forms the structure of the plant cuticle.</text>
</comment>
<dbReference type="GO" id="GO:0050525">
    <property type="term" value="F:cutinase activity"/>
    <property type="evidence" value="ECO:0007669"/>
    <property type="project" value="UniProtKB-UniRule"/>
</dbReference>
<dbReference type="OrthoDB" id="2975078at2759"/>
<reference evidence="14" key="1">
    <citation type="submission" date="2016-08" db="EMBL/GenBank/DDBJ databases">
        <authorList>
            <person name="Yan J."/>
        </authorList>
    </citation>
    <scope>NUCLEOTIDE SEQUENCE</scope>
    <source>
        <strain evidence="14">CSS-01s</strain>
    </source>
</reference>
<dbReference type="Proteomes" id="UP000325902">
    <property type="component" value="Unassembled WGS sequence"/>
</dbReference>
<dbReference type="GO" id="GO:0016052">
    <property type="term" value="P:carbohydrate catabolic process"/>
    <property type="evidence" value="ECO:0007669"/>
    <property type="project" value="TreeGrafter"/>
</dbReference>
<evidence type="ECO:0000256" key="9">
    <source>
        <dbReference type="ARBA" id="ARBA00034045"/>
    </source>
</evidence>
<evidence type="ECO:0000313" key="14">
    <source>
        <dbReference type="EMBL" id="KAF9630642.1"/>
    </source>
</evidence>
<evidence type="ECO:0000256" key="11">
    <source>
        <dbReference type="PIRSR" id="PIRSR611150-2"/>
    </source>
</evidence>
<comment type="subcellular location">
    <subcellularLocation>
        <location evidence="1 12">Secreted</location>
    </subcellularLocation>
</comment>
<feature type="active site" description="Proton donor/acceptor" evidence="10">
    <location>
        <position position="231"/>
    </location>
</feature>
<dbReference type="PANTHER" id="PTHR48250:SF2">
    <property type="entry name" value="CUTINASE"/>
    <property type="match status" value="1"/>
</dbReference>
<evidence type="ECO:0000313" key="15">
    <source>
        <dbReference type="Proteomes" id="UP000325902"/>
    </source>
</evidence>